<feature type="transmembrane region" description="Helical" evidence="10">
    <location>
        <begin position="66"/>
        <end position="82"/>
    </location>
</feature>
<reference evidence="12 13" key="2">
    <citation type="journal article" date="2016" name="Int. J. Syst. Evol. Microbiol.">
        <title>Paenibacillus bovis sp. nov., isolated from raw yak (Bos grunniens) milk.</title>
        <authorList>
            <person name="Gao C."/>
            <person name="Han J."/>
            <person name="Liu Z."/>
            <person name="Xu X."/>
            <person name="Hang F."/>
            <person name="Wu Z."/>
        </authorList>
    </citation>
    <scope>NUCLEOTIDE SEQUENCE [LARGE SCALE GENOMIC DNA]</scope>
    <source>
        <strain evidence="12 13">BD3526</strain>
    </source>
</reference>
<proteinExistence type="inferred from homology"/>
<dbReference type="InterPro" id="IPR003390">
    <property type="entry name" value="DNA_integrity_scan_DisA_N"/>
</dbReference>
<dbReference type="PANTHER" id="PTHR34185">
    <property type="entry name" value="DIADENYLATE CYCLASE"/>
    <property type="match status" value="1"/>
</dbReference>
<dbReference type="Pfam" id="PF19293">
    <property type="entry name" value="CdaA_N"/>
    <property type="match status" value="1"/>
</dbReference>
<dbReference type="NCBIfam" id="TIGR00159">
    <property type="entry name" value="diadenylate cyclase CdaA"/>
    <property type="match status" value="1"/>
</dbReference>
<comment type="caution">
    <text evidence="10">Lacks conserved residue(s) required for the propagation of feature annotation.</text>
</comment>
<dbReference type="EC" id="2.7.7.85" evidence="10"/>
<dbReference type="Gene3D" id="3.40.1700.10">
    <property type="entry name" value="DNA integrity scanning protein, DisA, N-terminal domain"/>
    <property type="match status" value="1"/>
</dbReference>
<evidence type="ECO:0000256" key="8">
    <source>
        <dbReference type="ARBA" id="ARBA00022989"/>
    </source>
</evidence>
<keyword evidence="13" id="KW-1185">Reference proteome</keyword>
<dbReference type="GO" id="GO:0006171">
    <property type="term" value="P:cAMP biosynthetic process"/>
    <property type="evidence" value="ECO:0007669"/>
    <property type="project" value="InterPro"/>
</dbReference>
<evidence type="ECO:0000259" key="11">
    <source>
        <dbReference type="PROSITE" id="PS51794"/>
    </source>
</evidence>
<name>A0A172ZM86_9BACL</name>
<feature type="transmembrane region" description="Helical" evidence="10">
    <location>
        <begin position="16"/>
        <end position="34"/>
    </location>
</feature>
<reference evidence="13" key="1">
    <citation type="submission" date="2015-10" db="EMBL/GenBank/DDBJ databases">
        <title>Genome of Paenibacillus bovis sp. nov.</title>
        <authorList>
            <person name="Wu Z."/>
            <person name="Gao C."/>
            <person name="Liu Z."/>
            <person name="Zheng H."/>
        </authorList>
    </citation>
    <scope>NUCLEOTIDE SEQUENCE [LARGE SCALE GENOMIC DNA]</scope>
    <source>
        <strain evidence="13">BD3526</strain>
    </source>
</reference>
<evidence type="ECO:0000256" key="2">
    <source>
        <dbReference type="ARBA" id="ARBA00022475"/>
    </source>
</evidence>
<dbReference type="Pfam" id="PF02457">
    <property type="entry name" value="DAC"/>
    <property type="match status" value="1"/>
</dbReference>
<dbReference type="HAMAP" id="MF_01499">
    <property type="entry name" value="DacA"/>
    <property type="match status" value="1"/>
</dbReference>
<evidence type="ECO:0000313" key="13">
    <source>
        <dbReference type="Proteomes" id="UP000078148"/>
    </source>
</evidence>
<feature type="domain" description="DAC" evidence="11">
    <location>
        <begin position="83"/>
        <end position="242"/>
    </location>
</feature>
<dbReference type="Proteomes" id="UP000078148">
    <property type="component" value="Chromosome"/>
</dbReference>
<evidence type="ECO:0000256" key="3">
    <source>
        <dbReference type="ARBA" id="ARBA00022679"/>
    </source>
</evidence>
<dbReference type="STRING" id="1616788.AR543_21680"/>
<feature type="transmembrane region" description="Helical" evidence="10">
    <location>
        <begin position="41"/>
        <end position="60"/>
    </location>
</feature>
<dbReference type="EMBL" id="CP013023">
    <property type="protein sequence ID" value="ANF98347.1"/>
    <property type="molecule type" value="Genomic_DNA"/>
</dbReference>
<keyword evidence="9 10" id="KW-0472">Membrane</keyword>
<comment type="subunit">
    <text evidence="10">Probably a homodimer.</text>
</comment>
<keyword evidence="3 10" id="KW-0808">Transferase</keyword>
<keyword evidence="8 10" id="KW-1133">Transmembrane helix</keyword>
<comment type="function">
    <text evidence="10">Catalyzes the condensation of 2 ATP molecules into cyclic di-AMP (c-di-AMP), a second messenger used to regulate differing processes in different bacteria.</text>
</comment>
<keyword evidence="5 10" id="KW-0548">Nucleotidyltransferase</keyword>
<keyword evidence="7 10" id="KW-0067">ATP-binding</keyword>
<dbReference type="PIRSF" id="PIRSF004793">
    <property type="entry name" value="UCP004793"/>
    <property type="match status" value="1"/>
</dbReference>
<dbReference type="PANTHER" id="PTHR34185:SF1">
    <property type="entry name" value="DIADENYLATE CYCLASE"/>
    <property type="match status" value="1"/>
</dbReference>
<dbReference type="GO" id="GO:0004016">
    <property type="term" value="F:adenylate cyclase activity"/>
    <property type="evidence" value="ECO:0007669"/>
    <property type="project" value="UniProtKB-UniRule"/>
</dbReference>
<dbReference type="GO" id="GO:0005524">
    <property type="term" value="F:ATP binding"/>
    <property type="evidence" value="ECO:0007669"/>
    <property type="project" value="UniProtKB-UniRule"/>
</dbReference>
<evidence type="ECO:0000313" key="12">
    <source>
        <dbReference type="EMBL" id="ANF98347.1"/>
    </source>
</evidence>
<sequence>MEYFADLTWKDSIKDIIDILIVTYIIYQLILLVRGTRAVQLLKGILVLVVIWALSTWFDLYTLKWLMNQAFTFGVLAVFIIFQPELRRGLEQLGRGKIFGRTIAEDEEITRMINEVIKSVNYLSRRKIGALIVFERTTGLNEYTESGIKMQSVVSSELLINIFIPNTPLHDGAVIIQGQQISAAACYLPLSENPFISKELGTRHRAAIGISEVGDALSLIVSEETGQVSLAMNGQVIRDINEESLISKLHEALKPNVTTKEKKSLFWKRKGDNKDDGQMD</sequence>
<dbReference type="InterPro" id="IPR034701">
    <property type="entry name" value="CdaA"/>
</dbReference>
<dbReference type="RefSeq" id="WP_060536418.1">
    <property type="nucleotide sequence ID" value="NZ_CP013023.1"/>
</dbReference>
<dbReference type="InterPro" id="IPR050338">
    <property type="entry name" value="DisA"/>
</dbReference>
<dbReference type="KEGG" id="pbv:AR543_21680"/>
<evidence type="ECO:0000256" key="1">
    <source>
        <dbReference type="ARBA" id="ARBA00000877"/>
    </source>
</evidence>
<evidence type="ECO:0000256" key="6">
    <source>
        <dbReference type="ARBA" id="ARBA00022741"/>
    </source>
</evidence>
<evidence type="ECO:0000256" key="9">
    <source>
        <dbReference type="ARBA" id="ARBA00023136"/>
    </source>
</evidence>
<comment type="similarity">
    <text evidence="10">Belongs to the adenylate cyclase family. DacA/CdaA subfamily.</text>
</comment>
<evidence type="ECO:0000256" key="7">
    <source>
        <dbReference type="ARBA" id="ARBA00022840"/>
    </source>
</evidence>
<dbReference type="InterPro" id="IPR045585">
    <property type="entry name" value="CdaA_N"/>
</dbReference>
<dbReference type="FunFam" id="3.40.1700.10:FF:000002">
    <property type="entry name" value="Diadenylate cyclase"/>
    <property type="match status" value="1"/>
</dbReference>
<keyword evidence="2 10" id="KW-1003">Cell membrane</keyword>
<evidence type="ECO:0000256" key="4">
    <source>
        <dbReference type="ARBA" id="ARBA00022692"/>
    </source>
</evidence>
<evidence type="ECO:0000256" key="5">
    <source>
        <dbReference type="ARBA" id="ARBA00022695"/>
    </source>
</evidence>
<protein>
    <recommendedName>
        <fullName evidence="10">Diadenylate cyclase</fullName>
        <shortName evidence="10">DAC</shortName>
        <ecNumber evidence="10">2.7.7.85</ecNumber>
    </recommendedName>
    <alternativeName>
        <fullName evidence="10">Cyclic-di-AMP synthase</fullName>
        <shortName evidence="10">c-di-AMP synthase</shortName>
    </alternativeName>
</protein>
<dbReference type="PROSITE" id="PS51794">
    <property type="entry name" value="DAC"/>
    <property type="match status" value="1"/>
</dbReference>
<evidence type="ECO:0000256" key="10">
    <source>
        <dbReference type="HAMAP-Rule" id="MF_01499"/>
    </source>
</evidence>
<dbReference type="SUPFAM" id="SSF143597">
    <property type="entry name" value="YojJ-like"/>
    <property type="match status" value="1"/>
</dbReference>
<dbReference type="GO" id="GO:0106408">
    <property type="term" value="F:diadenylate cyclase activity"/>
    <property type="evidence" value="ECO:0007669"/>
    <property type="project" value="UniProtKB-EC"/>
</dbReference>
<keyword evidence="4 10" id="KW-0812">Transmembrane</keyword>
<keyword evidence="6 10" id="KW-0547">Nucleotide-binding</keyword>
<dbReference type="OrthoDB" id="9807385at2"/>
<accession>A0A172ZM86</accession>
<dbReference type="AlphaFoldDB" id="A0A172ZM86"/>
<organism evidence="12 13">
    <name type="scientific">Paenibacillus bovis</name>
    <dbReference type="NCBI Taxonomy" id="1616788"/>
    <lineage>
        <taxon>Bacteria</taxon>
        <taxon>Bacillati</taxon>
        <taxon>Bacillota</taxon>
        <taxon>Bacilli</taxon>
        <taxon>Bacillales</taxon>
        <taxon>Paenibacillaceae</taxon>
        <taxon>Paenibacillus</taxon>
    </lineage>
</organism>
<dbReference type="InterPro" id="IPR014046">
    <property type="entry name" value="C-di-AMP_synthase"/>
</dbReference>
<gene>
    <name evidence="10" type="primary">dacA</name>
    <name evidence="12" type="ORF">AR543_21680</name>
</gene>
<comment type="catalytic activity">
    <reaction evidence="1 10">
        <text>2 ATP = 3',3'-c-di-AMP + 2 diphosphate</text>
        <dbReference type="Rhea" id="RHEA:35655"/>
        <dbReference type="ChEBI" id="CHEBI:30616"/>
        <dbReference type="ChEBI" id="CHEBI:33019"/>
        <dbReference type="ChEBI" id="CHEBI:71500"/>
        <dbReference type="EC" id="2.7.7.85"/>
    </reaction>
</comment>
<dbReference type="InterPro" id="IPR036888">
    <property type="entry name" value="DNA_integrity_DisA_N_sf"/>
</dbReference>